<name>A0A1H2FMU4_9GAMM</name>
<dbReference type="STRING" id="1434072.SAMN05216210_1675"/>
<protein>
    <submittedName>
        <fullName evidence="2">Concanavalin A-like lectin/glucanases superfamily protein</fullName>
    </submittedName>
</protein>
<dbReference type="Gene3D" id="2.60.120.200">
    <property type="match status" value="1"/>
</dbReference>
<keyword evidence="1" id="KW-0812">Transmembrane</keyword>
<sequence>MDSESRFSLLFAMATKQALQSPSPQAQSSIPRWLNHPIRALVALLCLFSATSVWAQGTALDFDGDDDYVTLAALPDQWTTLLDDGFTVTLRVQPKDIGTTQRLFFIQEDTDNVATAMINSLGQVYFIIRHDGTYYSRYSQLNVANDTWTDLAFVWGSNSSQVSIWLDGQDSTALLGGSTSMGADNTFTLGSRSDGDQTLNGVLDNVRIWDSALDASTINLIANNYCLQADIPLHAYDFEVGTPGADNTGLNTLPDLIGSNPGTLSGFDLTGNRSNWVEGERGACADFDYALTSTVSQAVVAPADQLTWSATLSSDTLVPGDLLPDVEIVLPLPAGLLFDSLISDPAFSCTTPPVGASGSLSCAASGLIAPGTYAFDVTTSVEPAALPNTAYTAEWRVVQPTSDRLGPNNTSADVARVNNLLLLVDDDVTVNPSSPYIDVLANDSDAPGGPGLDVASLALSQAASNGTASCAAGVCRYKPDSTFVGTDSFRYRVCDVGTPQVCGEAEVRIEVILFAVPVTGPLAWLMMVLLVSGAGAYRLKLAGLPTPKG</sequence>
<feature type="transmembrane region" description="Helical" evidence="1">
    <location>
        <begin position="511"/>
        <end position="531"/>
    </location>
</feature>
<dbReference type="SUPFAM" id="SSF49899">
    <property type="entry name" value="Concanavalin A-like lectins/glucanases"/>
    <property type="match status" value="1"/>
</dbReference>
<dbReference type="Gene3D" id="2.60.40.2810">
    <property type="match status" value="1"/>
</dbReference>
<organism evidence="2 3">
    <name type="scientific">Halopseudomonas salegens</name>
    <dbReference type="NCBI Taxonomy" id="1434072"/>
    <lineage>
        <taxon>Bacteria</taxon>
        <taxon>Pseudomonadati</taxon>
        <taxon>Pseudomonadota</taxon>
        <taxon>Gammaproteobacteria</taxon>
        <taxon>Pseudomonadales</taxon>
        <taxon>Pseudomonadaceae</taxon>
        <taxon>Halopseudomonas</taxon>
    </lineage>
</organism>
<dbReference type="GO" id="GO:0030246">
    <property type="term" value="F:carbohydrate binding"/>
    <property type="evidence" value="ECO:0007669"/>
    <property type="project" value="UniProtKB-KW"/>
</dbReference>
<dbReference type="EMBL" id="LT629787">
    <property type="protein sequence ID" value="SDU08639.1"/>
    <property type="molecule type" value="Genomic_DNA"/>
</dbReference>
<proteinExistence type="predicted"/>
<keyword evidence="2" id="KW-0430">Lectin</keyword>
<keyword evidence="1" id="KW-0472">Membrane</keyword>
<dbReference type="Pfam" id="PF13385">
    <property type="entry name" value="Laminin_G_3"/>
    <property type="match status" value="1"/>
</dbReference>
<evidence type="ECO:0000313" key="3">
    <source>
        <dbReference type="Proteomes" id="UP000243924"/>
    </source>
</evidence>
<dbReference type="AlphaFoldDB" id="A0A1H2FMU4"/>
<gene>
    <name evidence="2" type="ORF">SAMN05216210_1675</name>
</gene>
<accession>A0A1H2FMU4</accession>
<dbReference type="InterPro" id="IPR013320">
    <property type="entry name" value="ConA-like_dom_sf"/>
</dbReference>
<dbReference type="Pfam" id="PF17963">
    <property type="entry name" value="Big_9"/>
    <property type="match status" value="1"/>
</dbReference>
<keyword evidence="3" id="KW-1185">Reference proteome</keyword>
<evidence type="ECO:0000313" key="2">
    <source>
        <dbReference type="EMBL" id="SDU08639.1"/>
    </source>
</evidence>
<evidence type="ECO:0000256" key="1">
    <source>
        <dbReference type="SAM" id="Phobius"/>
    </source>
</evidence>
<reference evidence="3" key="1">
    <citation type="submission" date="2016-10" db="EMBL/GenBank/DDBJ databases">
        <authorList>
            <person name="Varghese N."/>
            <person name="Submissions S."/>
        </authorList>
    </citation>
    <scope>NUCLEOTIDE SEQUENCE [LARGE SCALE GENOMIC DNA]</scope>
    <source>
        <strain evidence="3">CECT 8338</strain>
    </source>
</reference>
<dbReference type="Proteomes" id="UP000243924">
    <property type="component" value="Chromosome I"/>
</dbReference>
<keyword evidence="1" id="KW-1133">Transmembrane helix</keyword>